<dbReference type="InterPro" id="IPR000073">
    <property type="entry name" value="AB_hydrolase_1"/>
</dbReference>
<reference evidence="3" key="1">
    <citation type="journal article" date="2019" name="Int. J. Syst. Evol. Microbiol.">
        <title>The Global Catalogue of Microorganisms (GCM) 10K type strain sequencing project: providing services to taxonomists for standard genome sequencing and annotation.</title>
        <authorList>
            <consortium name="The Broad Institute Genomics Platform"/>
            <consortium name="The Broad Institute Genome Sequencing Center for Infectious Disease"/>
            <person name="Wu L."/>
            <person name="Ma J."/>
        </authorList>
    </citation>
    <scope>NUCLEOTIDE SEQUENCE [LARGE SCALE GENOMIC DNA]</scope>
    <source>
        <strain evidence="3">CCUG 61485</strain>
    </source>
</reference>
<evidence type="ECO:0000313" key="2">
    <source>
        <dbReference type="EMBL" id="MFD1314447.1"/>
    </source>
</evidence>
<sequence>MKYTLKKEGKFAYLEAGEGIPVIILHGLMGHLSNFDATFDHFSNLGYKILMPELPIYSLPLLKTNVKNLSSFVKKFAQHKELDQYILLGNSLGGHVALYHTKSYPEKVMGIVLTGSSGLYENSMGESYPKRGDYEYIKAKAQAVFYDPNVATQNIIDDVYETLNNRNKLIRTLAIAKSAIRHNMAGDLPKMKQPSCIIWGKNDTVTPPEVAEEFHKLLPNSELYWVDKCGHAPMMEHPKEFNEILESWLSKYFPTESKD</sequence>
<dbReference type="InterPro" id="IPR022742">
    <property type="entry name" value="Hydrolase_4"/>
</dbReference>
<dbReference type="GO" id="GO:0016787">
    <property type="term" value="F:hydrolase activity"/>
    <property type="evidence" value="ECO:0007669"/>
    <property type="project" value="UniProtKB-KW"/>
</dbReference>
<keyword evidence="2" id="KW-0378">Hydrolase</keyword>
<keyword evidence="3" id="KW-1185">Reference proteome</keyword>
<evidence type="ECO:0000313" key="3">
    <source>
        <dbReference type="Proteomes" id="UP001597201"/>
    </source>
</evidence>
<feature type="domain" description="Serine aminopeptidase S33" evidence="1">
    <location>
        <begin position="64"/>
        <end position="236"/>
    </location>
</feature>
<dbReference type="Pfam" id="PF12146">
    <property type="entry name" value="Hydrolase_4"/>
    <property type="match status" value="1"/>
</dbReference>
<comment type="caution">
    <text evidence="2">The sequence shown here is derived from an EMBL/GenBank/DDBJ whole genome shotgun (WGS) entry which is preliminary data.</text>
</comment>
<dbReference type="PANTHER" id="PTHR43798">
    <property type="entry name" value="MONOACYLGLYCEROL LIPASE"/>
    <property type="match status" value="1"/>
</dbReference>
<evidence type="ECO:0000259" key="1">
    <source>
        <dbReference type="Pfam" id="PF12146"/>
    </source>
</evidence>
<accession>A0ABW3XY25</accession>
<proteinExistence type="predicted"/>
<dbReference type="Gene3D" id="3.40.50.1820">
    <property type="entry name" value="alpha/beta hydrolase"/>
    <property type="match status" value="1"/>
</dbReference>
<dbReference type="InterPro" id="IPR029058">
    <property type="entry name" value="AB_hydrolase_fold"/>
</dbReference>
<dbReference type="EMBL" id="JBHTMY010000002">
    <property type="protein sequence ID" value="MFD1314447.1"/>
    <property type="molecule type" value="Genomic_DNA"/>
</dbReference>
<dbReference type="Proteomes" id="UP001597201">
    <property type="component" value="Unassembled WGS sequence"/>
</dbReference>
<name>A0ABW3XY25_9FLAO</name>
<dbReference type="PRINTS" id="PR00111">
    <property type="entry name" value="ABHYDROLASE"/>
</dbReference>
<protein>
    <submittedName>
        <fullName evidence="2">Alpha/beta fold hydrolase</fullName>
    </submittedName>
</protein>
<gene>
    <name evidence="2" type="ORF">ACFQ39_02370</name>
</gene>
<dbReference type="RefSeq" id="WP_377176055.1">
    <property type="nucleotide sequence ID" value="NZ_JBHTMY010000002.1"/>
</dbReference>
<organism evidence="2 3">
    <name type="scientific">Namhaeicola litoreus</name>
    <dbReference type="NCBI Taxonomy" id="1052145"/>
    <lineage>
        <taxon>Bacteria</taxon>
        <taxon>Pseudomonadati</taxon>
        <taxon>Bacteroidota</taxon>
        <taxon>Flavobacteriia</taxon>
        <taxon>Flavobacteriales</taxon>
        <taxon>Flavobacteriaceae</taxon>
        <taxon>Namhaeicola</taxon>
    </lineage>
</organism>
<dbReference type="InterPro" id="IPR050266">
    <property type="entry name" value="AB_hydrolase_sf"/>
</dbReference>
<dbReference type="SUPFAM" id="SSF53474">
    <property type="entry name" value="alpha/beta-Hydrolases"/>
    <property type="match status" value="1"/>
</dbReference>